<evidence type="ECO:0000313" key="2">
    <source>
        <dbReference type="Proteomes" id="UP000014601"/>
    </source>
</evidence>
<name>S4IBF2_9BIFI</name>
<organism evidence="1 2">
    <name type="scientific">Gardnerella pickettii JCP7719</name>
    <dbReference type="NCBI Taxonomy" id="1261061"/>
    <lineage>
        <taxon>Bacteria</taxon>
        <taxon>Bacillati</taxon>
        <taxon>Actinomycetota</taxon>
        <taxon>Actinomycetes</taxon>
        <taxon>Bifidobacteriales</taxon>
        <taxon>Bifidobacteriaceae</taxon>
        <taxon>Gardnerella</taxon>
        <taxon>Gardnerella pickettii</taxon>
    </lineage>
</organism>
<gene>
    <name evidence="1" type="ORF">HMPREF1576_00091</name>
</gene>
<protein>
    <submittedName>
        <fullName evidence="1">Uncharacterized protein</fullName>
    </submittedName>
</protein>
<feature type="non-terminal residue" evidence="1">
    <location>
        <position position="54"/>
    </location>
</feature>
<proteinExistence type="predicted"/>
<dbReference type="Proteomes" id="UP000014601">
    <property type="component" value="Unassembled WGS sequence"/>
</dbReference>
<sequence>MNINADELVSFPKQIKIVLKLRALLTHTIQLLFNHTVHKSCLINISHFTSWVQS</sequence>
<comment type="caution">
    <text evidence="1">The sequence shown here is derived from an EMBL/GenBank/DDBJ whole genome shotgun (WGS) entry which is preliminary data.</text>
</comment>
<accession>S4IBF2</accession>
<dbReference type="HOGENOM" id="CLU_3054917_0_0_11"/>
<evidence type="ECO:0000313" key="1">
    <source>
        <dbReference type="EMBL" id="EPI52076.1"/>
    </source>
</evidence>
<dbReference type="EMBL" id="ATJO01000004">
    <property type="protein sequence ID" value="EPI52076.1"/>
    <property type="molecule type" value="Genomic_DNA"/>
</dbReference>
<dbReference type="AlphaFoldDB" id="S4IBF2"/>
<reference evidence="1 2" key="1">
    <citation type="submission" date="2013-06" db="EMBL/GenBank/DDBJ databases">
        <authorList>
            <person name="Weinstock G."/>
            <person name="Sodergren E."/>
            <person name="Lobos E.A."/>
            <person name="Fulton L."/>
            <person name="Fulton R."/>
            <person name="Courtney L."/>
            <person name="Fronick C."/>
            <person name="O'Laughlin M."/>
            <person name="Godfrey J."/>
            <person name="Wilson R.M."/>
            <person name="Miner T."/>
            <person name="Farmer C."/>
            <person name="Delehaunty K."/>
            <person name="Cordes M."/>
            <person name="Minx P."/>
            <person name="Tomlinson C."/>
            <person name="Chen J."/>
            <person name="Wollam A."/>
            <person name="Pepin K.H."/>
            <person name="Bhonagiri V."/>
            <person name="Zhang X."/>
            <person name="Warren W."/>
            <person name="Mitreva M."/>
            <person name="Mardis E.R."/>
            <person name="Wilson R.K."/>
        </authorList>
    </citation>
    <scope>NUCLEOTIDE SEQUENCE [LARGE SCALE GENOMIC DNA]</scope>
    <source>
        <strain evidence="1 2">JCP7719</strain>
    </source>
</reference>